<dbReference type="InterPro" id="IPR001296">
    <property type="entry name" value="Glyco_trans_1"/>
</dbReference>
<dbReference type="InParanoid" id="B4D8N1"/>
<keyword evidence="2" id="KW-0808">Transferase</keyword>
<dbReference type="STRING" id="497964.CfE428DRAFT_5271"/>
<protein>
    <submittedName>
        <fullName evidence="2">Glycosyl transferase group 1</fullName>
    </submittedName>
</protein>
<dbReference type="eggNOG" id="COG0438">
    <property type="taxonomic scope" value="Bacteria"/>
</dbReference>
<dbReference type="Pfam" id="PF00534">
    <property type="entry name" value="Glycos_transf_1"/>
    <property type="match status" value="1"/>
</dbReference>
<evidence type="ECO:0000313" key="3">
    <source>
        <dbReference type="Proteomes" id="UP000005824"/>
    </source>
</evidence>
<dbReference type="GO" id="GO:0016757">
    <property type="term" value="F:glycosyltransferase activity"/>
    <property type="evidence" value="ECO:0007669"/>
    <property type="project" value="InterPro"/>
</dbReference>
<evidence type="ECO:0000313" key="2">
    <source>
        <dbReference type="EMBL" id="EDY17253.1"/>
    </source>
</evidence>
<gene>
    <name evidence="2" type="ORF">CfE428DRAFT_5271</name>
</gene>
<dbReference type="PANTHER" id="PTHR12526:SF637">
    <property type="entry name" value="GLYCOSYLTRANSFERASE EPSF-RELATED"/>
    <property type="match status" value="1"/>
</dbReference>
<accession>B4D8N1</accession>
<dbReference type="Proteomes" id="UP000005824">
    <property type="component" value="Unassembled WGS sequence"/>
</dbReference>
<proteinExistence type="predicted"/>
<name>B4D8N1_9BACT</name>
<reference evidence="2 3" key="1">
    <citation type="journal article" date="2011" name="J. Bacteriol.">
        <title>Genome sequence of Chthoniobacter flavus Ellin428, an aerobic heterotrophic soil bacterium.</title>
        <authorList>
            <person name="Kant R."/>
            <person name="van Passel M.W."/>
            <person name="Palva A."/>
            <person name="Lucas S."/>
            <person name="Lapidus A."/>
            <person name="Glavina Del Rio T."/>
            <person name="Dalin E."/>
            <person name="Tice H."/>
            <person name="Bruce D."/>
            <person name="Goodwin L."/>
            <person name="Pitluck S."/>
            <person name="Larimer F.W."/>
            <person name="Land M.L."/>
            <person name="Hauser L."/>
            <person name="Sangwan P."/>
            <person name="de Vos W.M."/>
            <person name="Janssen P.H."/>
            <person name="Smidt H."/>
        </authorList>
    </citation>
    <scope>NUCLEOTIDE SEQUENCE [LARGE SCALE GENOMIC DNA]</scope>
    <source>
        <strain evidence="2 3">Ellin428</strain>
    </source>
</reference>
<dbReference type="CDD" id="cd03801">
    <property type="entry name" value="GT4_PimA-like"/>
    <property type="match status" value="1"/>
</dbReference>
<keyword evidence="3" id="KW-1185">Reference proteome</keyword>
<dbReference type="SUPFAM" id="SSF53756">
    <property type="entry name" value="UDP-Glycosyltransferase/glycogen phosphorylase"/>
    <property type="match status" value="1"/>
</dbReference>
<dbReference type="PANTHER" id="PTHR12526">
    <property type="entry name" value="GLYCOSYLTRANSFERASE"/>
    <property type="match status" value="1"/>
</dbReference>
<organism evidence="2 3">
    <name type="scientific">Chthoniobacter flavus Ellin428</name>
    <dbReference type="NCBI Taxonomy" id="497964"/>
    <lineage>
        <taxon>Bacteria</taxon>
        <taxon>Pseudomonadati</taxon>
        <taxon>Verrucomicrobiota</taxon>
        <taxon>Spartobacteria</taxon>
        <taxon>Chthoniobacterales</taxon>
        <taxon>Chthoniobacteraceae</taxon>
        <taxon>Chthoniobacter</taxon>
    </lineage>
</organism>
<dbReference type="Gene3D" id="3.40.50.2000">
    <property type="entry name" value="Glycogen Phosphorylase B"/>
    <property type="match status" value="2"/>
</dbReference>
<evidence type="ECO:0000259" key="1">
    <source>
        <dbReference type="Pfam" id="PF00534"/>
    </source>
</evidence>
<comment type="caution">
    <text evidence="2">The sequence shown here is derived from an EMBL/GenBank/DDBJ whole genome shotgun (WGS) entry which is preliminary data.</text>
</comment>
<feature type="domain" description="Glycosyl transferase family 1" evidence="1">
    <location>
        <begin position="209"/>
        <end position="370"/>
    </location>
</feature>
<sequence length="400" mass="44572">MTDKTESATSPSRVVLVSPLAHYAGHHWRDTYALANALAATGVEVEAIVATNPTGGGSIPGPIHYGLPSWWHGLTNRLSQQGRREKVMRIFNNLETLACALRALPCALSARGGILHFLGGTHIFIFLLALCSRRPVFLSIYGEFLPPKSEHPNFRVRLRDRLLHHLLRAHKLVIICETDSLRDRWRWLLGDDIHTIPYAITVPPALQSKAEARAAIGLPQDVPILLLFGTQRAGKDYGVVLRAAALLQPQVHLLFVGKTISQNNPQRLAEELGFKQATFIDRFVDEAEVPRFFFASDAAVLPYAEGFDRGSGVILDACAYGRPIIASRTGYLQWFVETHQAGFLYRPGDAEELATVIRQLVALDATERKALEDRVAKTAQLHSWSEVVKTYLQVYRQYGR</sequence>
<dbReference type="AlphaFoldDB" id="B4D8N1"/>
<dbReference type="EMBL" id="ABVL01000022">
    <property type="protein sequence ID" value="EDY17253.1"/>
    <property type="molecule type" value="Genomic_DNA"/>
</dbReference>